<dbReference type="OrthoDB" id="4228396at2"/>
<dbReference type="InterPro" id="IPR016181">
    <property type="entry name" value="Acyl_CoA_acyltransferase"/>
</dbReference>
<sequence>MIVYDNCSHVEFHSVYNAFQIGFSDYMIKIEMSEENFLKRFFGPEGNQLEHSFIALDGGEPIGVILGGIKDYEGVKTLRCGTLCVHPDYRGKGVSKELFQLHKQVAVVNDCKQMFLEILVGNDRALKFYKNLGYEKIYDLSYYTYEDQGNLKKKIDDSIGIQKVSFEAIRMLSNQIEDVHINWQNDFDYMEKLESLIHYGVYQDSELIGALSLNTDGKIYFIWIKPSYRHKGIAKNMIMKASKELYLNKLSISFPNNAGLAGFLKRLNFQREEIAQYEMYLTL</sequence>
<accession>A0A239GX52</accession>
<keyword evidence="1 4" id="KW-0808">Transferase</keyword>
<dbReference type="EMBL" id="FZOJ01000019">
    <property type="protein sequence ID" value="SNS73472.1"/>
    <property type="molecule type" value="Genomic_DNA"/>
</dbReference>
<dbReference type="InterPro" id="IPR000182">
    <property type="entry name" value="GNAT_dom"/>
</dbReference>
<dbReference type="SUPFAM" id="SSF55729">
    <property type="entry name" value="Acyl-CoA N-acyltransferases (Nat)"/>
    <property type="match status" value="2"/>
</dbReference>
<feature type="domain" description="N-acetyltransferase" evidence="3">
    <location>
        <begin position="2"/>
        <end position="152"/>
    </location>
</feature>
<dbReference type="Pfam" id="PF00583">
    <property type="entry name" value="Acetyltransf_1"/>
    <property type="match status" value="2"/>
</dbReference>
<evidence type="ECO:0000256" key="1">
    <source>
        <dbReference type="ARBA" id="ARBA00022679"/>
    </source>
</evidence>
<evidence type="ECO:0000313" key="5">
    <source>
        <dbReference type="Proteomes" id="UP000198304"/>
    </source>
</evidence>
<evidence type="ECO:0000313" key="4">
    <source>
        <dbReference type="EMBL" id="SNS73472.1"/>
    </source>
</evidence>
<organism evidence="4 5">
    <name type="scientific">Anaerovirgula multivorans</name>
    <dbReference type="NCBI Taxonomy" id="312168"/>
    <lineage>
        <taxon>Bacteria</taxon>
        <taxon>Bacillati</taxon>
        <taxon>Bacillota</taxon>
        <taxon>Clostridia</taxon>
        <taxon>Peptostreptococcales</taxon>
        <taxon>Natronincolaceae</taxon>
        <taxon>Anaerovirgula</taxon>
    </lineage>
</organism>
<protein>
    <submittedName>
        <fullName evidence="4">Acetyltransferase (GNAT) domain-containing protein</fullName>
    </submittedName>
</protein>
<dbReference type="CDD" id="cd04301">
    <property type="entry name" value="NAT_SF"/>
    <property type="match status" value="2"/>
</dbReference>
<dbReference type="GO" id="GO:0016747">
    <property type="term" value="F:acyltransferase activity, transferring groups other than amino-acyl groups"/>
    <property type="evidence" value="ECO:0007669"/>
    <property type="project" value="InterPro"/>
</dbReference>
<dbReference type="RefSeq" id="WP_089283986.1">
    <property type="nucleotide sequence ID" value="NZ_FZOJ01000019.1"/>
</dbReference>
<keyword evidence="5" id="KW-1185">Reference proteome</keyword>
<feature type="domain" description="N-acetyltransferase" evidence="3">
    <location>
        <begin position="159"/>
        <end position="283"/>
    </location>
</feature>
<dbReference type="PANTHER" id="PTHR43420">
    <property type="entry name" value="ACETYLTRANSFERASE"/>
    <property type="match status" value="1"/>
</dbReference>
<evidence type="ECO:0000256" key="2">
    <source>
        <dbReference type="ARBA" id="ARBA00023315"/>
    </source>
</evidence>
<dbReference type="Gene3D" id="3.40.630.30">
    <property type="match status" value="2"/>
</dbReference>
<keyword evidence="2" id="KW-0012">Acyltransferase</keyword>
<proteinExistence type="predicted"/>
<gene>
    <name evidence="4" type="ORF">SAMN05446037_10196</name>
</gene>
<dbReference type="PANTHER" id="PTHR43420:SF44">
    <property type="entry name" value="ACETYLTRANSFERASE YPEA"/>
    <property type="match status" value="1"/>
</dbReference>
<dbReference type="AlphaFoldDB" id="A0A239GX52"/>
<dbReference type="PROSITE" id="PS51186">
    <property type="entry name" value="GNAT"/>
    <property type="match status" value="2"/>
</dbReference>
<dbReference type="InterPro" id="IPR050680">
    <property type="entry name" value="YpeA/RimI_acetyltransf"/>
</dbReference>
<evidence type="ECO:0000259" key="3">
    <source>
        <dbReference type="PROSITE" id="PS51186"/>
    </source>
</evidence>
<dbReference type="Proteomes" id="UP000198304">
    <property type="component" value="Unassembled WGS sequence"/>
</dbReference>
<name>A0A239GX52_9FIRM</name>
<reference evidence="4 5" key="1">
    <citation type="submission" date="2017-06" db="EMBL/GenBank/DDBJ databases">
        <authorList>
            <person name="Kim H.J."/>
            <person name="Triplett B.A."/>
        </authorList>
    </citation>
    <scope>NUCLEOTIDE SEQUENCE [LARGE SCALE GENOMIC DNA]</scope>
    <source>
        <strain evidence="4 5">SCA</strain>
    </source>
</reference>